<dbReference type="PROSITE" id="PS50119">
    <property type="entry name" value="ZF_BBOX"/>
    <property type="match status" value="2"/>
</dbReference>
<gene>
    <name evidence="6" type="primary">LOC111120430</name>
</gene>
<sequence>MSTMPLPNEVTVGDDIERIRFIRNKLFGHISQASISETEFQENWSIISDICTRMKTLRSTDYVKRLKDAEKRSIDLNTENKYIELIKRLTSEEKPTRVETLEIKSYSNDKEEEKFAEALIDIWISTLNEMVRAVDELTSESDINYLYESVVDFVRNNKEEIENVHLRNLLRALEKKIQSYAQLQRRHRMKILGKFLEFILLLKKDYGVLMECAKGSILLSLTFSSRTGHERYEVDLENGRIGKLIKELFLYPSLLEIFGLKADNLIISLNGRKLTQQTGSLKSFRRFDAMDLQYSLQDVIRCDLCETPVPPKHCDICHIHLCEACVWKHFSDQSKDHYIVPFKLKGITPKCTKHSTEVCTKLCTTCNIPVCSLCVASSEHKYHRKEDIRTLFETKRELMQKDLRDLENFIYPKYQEAASNIPVQRAYVSKRSQKLTTSLDKQREALHTEIDTIIQGMKSDIDDMDAQHIAAIDQQEDAINHTITEITQVILDLKRLLDTRDQQRADSSTDRLSVKTSLKNPP</sequence>
<dbReference type="Proteomes" id="UP000694844">
    <property type="component" value="Chromosome 2"/>
</dbReference>
<evidence type="ECO:0000259" key="4">
    <source>
        <dbReference type="PROSITE" id="PS50119"/>
    </source>
</evidence>
<proteinExistence type="predicted"/>
<dbReference type="GeneID" id="111120430"/>
<keyword evidence="1" id="KW-0479">Metal-binding</keyword>
<dbReference type="OrthoDB" id="153872at2759"/>
<dbReference type="Gene3D" id="3.30.160.60">
    <property type="entry name" value="Classic Zinc Finger"/>
    <property type="match status" value="1"/>
</dbReference>
<dbReference type="SUPFAM" id="SSF57845">
    <property type="entry name" value="B-box zinc-binding domain"/>
    <property type="match status" value="1"/>
</dbReference>
<dbReference type="InterPro" id="IPR000315">
    <property type="entry name" value="Znf_B-box"/>
</dbReference>
<feature type="compositionally biased region" description="Basic and acidic residues" evidence="3">
    <location>
        <begin position="501"/>
        <end position="513"/>
    </location>
</feature>
<dbReference type="KEGG" id="cvn:111120430"/>
<keyword evidence="5" id="KW-1185">Reference proteome</keyword>
<feature type="region of interest" description="Disordered" evidence="3">
    <location>
        <begin position="501"/>
        <end position="522"/>
    </location>
</feature>
<dbReference type="InterPro" id="IPR047153">
    <property type="entry name" value="TRIM45/56/19-like"/>
</dbReference>
<protein>
    <submittedName>
        <fullName evidence="6">Uncharacterized protein LOC111120430</fullName>
    </submittedName>
</protein>
<dbReference type="InterPro" id="IPR041249">
    <property type="entry name" value="HEPN_DZIP3"/>
</dbReference>
<keyword evidence="1" id="KW-0863">Zinc-finger</keyword>
<organism evidence="5 6">
    <name type="scientific">Crassostrea virginica</name>
    <name type="common">Eastern oyster</name>
    <dbReference type="NCBI Taxonomy" id="6565"/>
    <lineage>
        <taxon>Eukaryota</taxon>
        <taxon>Metazoa</taxon>
        <taxon>Spiralia</taxon>
        <taxon>Lophotrochozoa</taxon>
        <taxon>Mollusca</taxon>
        <taxon>Bivalvia</taxon>
        <taxon>Autobranchia</taxon>
        <taxon>Pteriomorphia</taxon>
        <taxon>Ostreida</taxon>
        <taxon>Ostreoidea</taxon>
        <taxon>Ostreidae</taxon>
        <taxon>Crassostrea</taxon>
    </lineage>
</organism>
<dbReference type="PANTHER" id="PTHR25462:SF296">
    <property type="entry name" value="MEIOTIC P26, ISOFORM F"/>
    <property type="match status" value="1"/>
</dbReference>
<dbReference type="Pfam" id="PF18738">
    <property type="entry name" value="HEPN_DZIP3"/>
    <property type="match status" value="1"/>
</dbReference>
<evidence type="ECO:0000256" key="2">
    <source>
        <dbReference type="SAM" id="Coils"/>
    </source>
</evidence>
<evidence type="ECO:0000313" key="5">
    <source>
        <dbReference type="Proteomes" id="UP000694844"/>
    </source>
</evidence>
<dbReference type="PANTHER" id="PTHR25462">
    <property type="entry name" value="BONUS, ISOFORM C-RELATED"/>
    <property type="match status" value="1"/>
</dbReference>
<keyword evidence="1" id="KW-0862">Zinc</keyword>
<accession>A0A8B8CLX3</accession>
<reference evidence="6" key="1">
    <citation type="submission" date="2025-08" db="UniProtKB">
        <authorList>
            <consortium name="RefSeq"/>
        </authorList>
    </citation>
    <scope>IDENTIFICATION</scope>
    <source>
        <tissue evidence="6">Whole sample</tissue>
    </source>
</reference>
<evidence type="ECO:0000256" key="1">
    <source>
        <dbReference type="PROSITE-ProRule" id="PRU00024"/>
    </source>
</evidence>
<evidence type="ECO:0000256" key="3">
    <source>
        <dbReference type="SAM" id="MobiDB-lite"/>
    </source>
</evidence>
<dbReference type="RefSeq" id="XP_022316852.1">
    <property type="nucleotide sequence ID" value="XM_022461144.1"/>
</dbReference>
<evidence type="ECO:0000313" key="6">
    <source>
        <dbReference type="RefSeq" id="XP_022316852.1"/>
    </source>
</evidence>
<dbReference type="GO" id="GO:0008270">
    <property type="term" value="F:zinc ion binding"/>
    <property type="evidence" value="ECO:0007669"/>
    <property type="project" value="UniProtKB-KW"/>
</dbReference>
<feature type="coiled-coil region" evidence="2">
    <location>
        <begin position="156"/>
        <end position="186"/>
    </location>
</feature>
<dbReference type="CDD" id="cd19756">
    <property type="entry name" value="Bbox2"/>
    <property type="match status" value="1"/>
</dbReference>
<feature type="domain" description="B box-type" evidence="4">
    <location>
        <begin position="297"/>
        <end position="342"/>
    </location>
</feature>
<dbReference type="AlphaFoldDB" id="A0A8B8CLX3"/>
<name>A0A8B8CLX3_CRAVI</name>
<feature type="domain" description="B box-type" evidence="4">
    <location>
        <begin position="351"/>
        <end position="391"/>
    </location>
</feature>
<keyword evidence="2" id="KW-0175">Coiled coil</keyword>